<dbReference type="GO" id="GO:0004553">
    <property type="term" value="F:hydrolase activity, hydrolyzing O-glycosyl compounds"/>
    <property type="evidence" value="ECO:0007669"/>
    <property type="project" value="InterPro"/>
</dbReference>
<dbReference type="STRING" id="51511.ENSCSAVP00000003773"/>
<evidence type="ECO:0000256" key="5">
    <source>
        <dbReference type="SAM" id="MobiDB-lite"/>
    </source>
</evidence>
<sequence length="494" mass="54557">LRMIAPLLVLLSLTGCSLSYVVQQPIITLMEPSGIKFQYPDDGSISLVSYHYSINSPLSNVEAGQYNVDVSNSKNGYYTTENPNAIVKPNDKVNYWINVITTGGGYLLTDQTWYATVIGTTTPPKPTNEPPTTTEPVVTTTTVSRGSPGGGGSGGGGSCTYPCNSAYCDMTQPPCNGLIFEETWDTLDLDRWQHELTMSGGGNWEFQYYTNNRTNSYVRDNTLFIKPTLTADHYGEAFLSSGTLDLWGSTPADLCTANAFYGCSRSGSGSNYINPIQSARIRTVNSFAFKYGRIEIEAKMPKGDWIWPAMWLLPKLNSYGTWPASGEIDICESRGNSDLKDSQGVSHGNDAVGSTLHWGPYWPLNAYEKTTKERKFHLDGVETLVVDPGNGGFWEFGDFDTSAPGSDNPWKNSPNKMTPFDQEFFLILNVAVGGTNGFFPDEWSNGHGPKPWNNASPTAFRDFWQGKNNWYPTWQPDVNNGEDAAMQVKSIRVW</sequence>
<feature type="signal peptide" evidence="6">
    <location>
        <begin position="1"/>
        <end position="19"/>
    </location>
</feature>
<dbReference type="InterPro" id="IPR013320">
    <property type="entry name" value="ConA-like_dom_sf"/>
</dbReference>
<keyword evidence="3" id="KW-0399">Innate immunity</keyword>
<keyword evidence="6" id="KW-0732">Signal</keyword>
<feature type="chain" id="PRO_5003578269" evidence="6">
    <location>
        <begin position="20"/>
        <end position="494"/>
    </location>
</feature>
<dbReference type="AlphaFoldDB" id="H2YEM5"/>
<evidence type="ECO:0000256" key="3">
    <source>
        <dbReference type="ARBA" id="ARBA00022588"/>
    </source>
</evidence>
<feature type="domain" description="CBM39" evidence="8">
    <location>
        <begin position="20"/>
        <end position="120"/>
    </location>
</feature>
<dbReference type="Pfam" id="PF26113">
    <property type="entry name" value="GH16_XgeA"/>
    <property type="match status" value="1"/>
</dbReference>
<evidence type="ECO:0000256" key="4">
    <source>
        <dbReference type="ARBA" id="ARBA00022859"/>
    </source>
</evidence>
<dbReference type="PROSITE" id="PS51762">
    <property type="entry name" value="GH16_2"/>
    <property type="match status" value="1"/>
</dbReference>
<dbReference type="PROSITE" id="PS51969">
    <property type="entry name" value="CBM39"/>
    <property type="match status" value="1"/>
</dbReference>
<dbReference type="GO" id="GO:0005975">
    <property type="term" value="P:carbohydrate metabolic process"/>
    <property type="evidence" value="ECO:0007669"/>
    <property type="project" value="InterPro"/>
</dbReference>
<keyword evidence="4" id="KW-0391">Immunity</keyword>
<keyword evidence="10" id="KW-1185">Reference proteome</keyword>
<comment type="similarity">
    <text evidence="1">Belongs to the glycosyl hydrolase 16 family.</text>
</comment>
<proteinExistence type="inferred from homology"/>
<dbReference type="GeneTree" id="ENSGT00940000165988"/>
<evidence type="ECO:0000256" key="6">
    <source>
        <dbReference type="SAM" id="SignalP"/>
    </source>
</evidence>
<dbReference type="HOGENOM" id="CLU_019533_2_0_1"/>
<evidence type="ECO:0000313" key="9">
    <source>
        <dbReference type="Ensembl" id="ENSCSAVP00000003773.1"/>
    </source>
</evidence>
<feature type="compositionally biased region" description="Low complexity" evidence="5">
    <location>
        <begin position="130"/>
        <end position="146"/>
    </location>
</feature>
<reference evidence="9" key="3">
    <citation type="submission" date="2025-09" db="UniProtKB">
        <authorList>
            <consortium name="Ensembl"/>
        </authorList>
    </citation>
    <scope>IDENTIFICATION</scope>
</reference>
<reference evidence="9" key="2">
    <citation type="submission" date="2025-08" db="UniProtKB">
        <authorList>
            <consortium name="Ensembl"/>
        </authorList>
    </citation>
    <scope>IDENTIFICATION</scope>
</reference>
<comment type="similarity">
    <text evidence="2">Belongs to the insect beta-1,3-glucan binding protein family.</text>
</comment>
<dbReference type="CDD" id="cd08024">
    <property type="entry name" value="GH16_CCF"/>
    <property type="match status" value="1"/>
</dbReference>
<dbReference type="OMA" id="VWSQTGR"/>
<dbReference type="GO" id="GO:0030246">
    <property type="term" value="F:carbohydrate binding"/>
    <property type="evidence" value="ECO:0007669"/>
    <property type="project" value="InterPro"/>
</dbReference>
<feature type="region of interest" description="Disordered" evidence="5">
    <location>
        <begin position="121"/>
        <end position="156"/>
    </location>
</feature>
<evidence type="ECO:0000313" key="10">
    <source>
        <dbReference type="Proteomes" id="UP000007875"/>
    </source>
</evidence>
<evidence type="ECO:0000256" key="1">
    <source>
        <dbReference type="ARBA" id="ARBA00006865"/>
    </source>
</evidence>
<dbReference type="Pfam" id="PF15886">
    <property type="entry name" value="CBM39"/>
    <property type="match status" value="1"/>
</dbReference>
<dbReference type="Gene3D" id="2.60.120.200">
    <property type="match status" value="1"/>
</dbReference>
<feature type="domain" description="GH16" evidence="7">
    <location>
        <begin position="165"/>
        <end position="494"/>
    </location>
</feature>
<dbReference type="InParanoid" id="H2YEM5"/>
<dbReference type="InterPro" id="IPR043030">
    <property type="entry name" value="BGBP_N_sf"/>
</dbReference>
<evidence type="ECO:0000256" key="2">
    <source>
        <dbReference type="ARBA" id="ARBA00008781"/>
    </source>
</evidence>
<dbReference type="Ensembl" id="ENSCSAVT00000003830.1">
    <property type="protein sequence ID" value="ENSCSAVP00000003773.1"/>
    <property type="gene ID" value="ENSCSAVG00000002232.1"/>
</dbReference>
<name>H2YEM5_CIOSA</name>
<dbReference type="GO" id="GO:0045087">
    <property type="term" value="P:innate immune response"/>
    <property type="evidence" value="ECO:0007669"/>
    <property type="project" value="UniProtKB-KW"/>
</dbReference>
<evidence type="ECO:0000259" key="8">
    <source>
        <dbReference type="PROSITE" id="PS51969"/>
    </source>
</evidence>
<protein>
    <submittedName>
        <fullName evidence="9">Uncharacterized protein</fullName>
    </submittedName>
</protein>
<feature type="compositionally biased region" description="Gly residues" evidence="5">
    <location>
        <begin position="147"/>
        <end position="156"/>
    </location>
</feature>
<accession>H2YEM5</accession>
<reference evidence="10" key="1">
    <citation type="submission" date="2003-08" db="EMBL/GenBank/DDBJ databases">
        <authorList>
            <person name="Birren B."/>
            <person name="Nusbaum C."/>
            <person name="Abebe A."/>
            <person name="Abouelleil A."/>
            <person name="Adekoya E."/>
            <person name="Ait-zahra M."/>
            <person name="Allen N."/>
            <person name="Allen T."/>
            <person name="An P."/>
            <person name="Anderson M."/>
            <person name="Anderson S."/>
            <person name="Arachchi H."/>
            <person name="Armbruster J."/>
            <person name="Bachantsang P."/>
            <person name="Baldwin J."/>
            <person name="Barry A."/>
            <person name="Bayul T."/>
            <person name="Blitshsteyn B."/>
            <person name="Bloom T."/>
            <person name="Blye J."/>
            <person name="Boguslavskiy L."/>
            <person name="Borowsky M."/>
            <person name="Boukhgalter B."/>
            <person name="Brunache A."/>
            <person name="Butler J."/>
            <person name="Calixte N."/>
            <person name="Calvo S."/>
            <person name="Camarata J."/>
            <person name="Campo K."/>
            <person name="Chang J."/>
            <person name="Cheshatsang Y."/>
            <person name="Citroen M."/>
            <person name="Collymore A."/>
            <person name="Considine T."/>
            <person name="Cook A."/>
            <person name="Cooke P."/>
            <person name="Corum B."/>
            <person name="Cuomo C."/>
            <person name="David R."/>
            <person name="Dawoe T."/>
            <person name="Degray S."/>
            <person name="Dodge S."/>
            <person name="Dooley K."/>
            <person name="Dorje P."/>
            <person name="Dorjee K."/>
            <person name="Dorris L."/>
            <person name="Duffey N."/>
            <person name="Dupes A."/>
            <person name="Elkins T."/>
            <person name="Engels R."/>
            <person name="Erickson J."/>
            <person name="Farina A."/>
            <person name="Faro S."/>
            <person name="Ferreira P."/>
            <person name="Fischer H."/>
            <person name="Fitzgerald M."/>
            <person name="Foley K."/>
            <person name="Gage D."/>
            <person name="Galagan J."/>
            <person name="Gearin G."/>
            <person name="Gnerre S."/>
            <person name="Gnirke A."/>
            <person name="Goyette A."/>
            <person name="Graham J."/>
            <person name="Grandbois E."/>
            <person name="Gyaltsen K."/>
            <person name="Hafez N."/>
            <person name="Hagopian D."/>
            <person name="Hagos B."/>
            <person name="Hall J."/>
            <person name="Hatcher B."/>
            <person name="Heller A."/>
            <person name="Higgins H."/>
            <person name="Honan T."/>
            <person name="Horn A."/>
            <person name="Houde N."/>
            <person name="Hughes L."/>
            <person name="Hulme W."/>
            <person name="Husby E."/>
            <person name="Iliev I."/>
            <person name="Jaffe D."/>
            <person name="Jones C."/>
            <person name="Kamal M."/>
            <person name="Kamat A."/>
            <person name="Kamvysselis M."/>
            <person name="Karlsson E."/>
            <person name="Kells C."/>
            <person name="Kieu A."/>
            <person name="Kisner P."/>
            <person name="Kodira C."/>
            <person name="Kulbokas E."/>
            <person name="Labutti K."/>
            <person name="Lama D."/>
            <person name="Landers T."/>
            <person name="Leger J."/>
            <person name="Levine S."/>
            <person name="Lewis D."/>
            <person name="Lewis T."/>
            <person name="Lindblad-toh K."/>
            <person name="Liu X."/>
            <person name="Lokyitsang T."/>
            <person name="Lokyitsang Y."/>
            <person name="Lucien O."/>
            <person name="Lui A."/>
            <person name="Ma L.J."/>
            <person name="Mabbitt R."/>
            <person name="Macdonald J."/>
            <person name="Maclean C."/>
            <person name="Major J."/>
            <person name="Manning J."/>
            <person name="Marabella R."/>
            <person name="Maru K."/>
            <person name="Matthews C."/>
            <person name="Mauceli E."/>
            <person name="Mccarthy M."/>
            <person name="Mcdonough S."/>
            <person name="Mcghee T."/>
            <person name="Meldrim J."/>
            <person name="Meneus L."/>
            <person name="Mesirov J."/>
            <person name="Mihalev A."/>
            <person name="Mihova T."/>
            <person name="Mikkelsen T."/>
            <person name="Mlenga V."/>
            <person name="Moru K."/>
            <person name="Mozes J."/>
            <person name="Mulrain L."/>
            <person name="Munson G."/>
            <person name="Naylor J."/>
            <person name="Newes C."/>
            <person name="Nguyen C."/>
            <person name="Nguyen N."/>
            <person name="Nguyen T."/>
            <person name="Nicol R."/>
            <person name="Nielsen C."/>
            <person name="Nizzari M."/>
            <person name="Norbu C."/>
            <person name="Norbu N."/>
            <person name="O'donnell P."/>
            <person name="Okoawo O."/>
            <person name="O'leary S."/>
            <person name="Omotosho B."/>
            <person name="O'neill K."/>
            <person name="Osman S."/>
            <person name="Parker S."/>
            <person name="Perrin D."/>
            <person name="Phunkhang P."/>
            <person name="Piqani B."/>
            <person name="Purcell S."/>
            <person name="Rachupka T."/>
            <person name="Ramasamy U."/>
            <person name="Rameau R."/>
            <person name="Ray V."/>
            <person name="Raymond C."/>
            <person name="Retta R."/>
            <person name="Richardson S."/>
            <person name="Rise C."/>
            <person name="Rodriguez J."/>
            <person name="Rogers J."/>
            <person name="Rogov P."/>
            <person name="Rutman M."/>
            <person name="Schupbach R."/>
            <person name="Seaman C."/>
            <person name="Settipalli S."/>
            <person name="Sharpe T."/>
            <person name="Sheridan J."/>
            <person name="Sherpa N."/>
            <person name="Shi J."/>
            <person name="Smirnov S."/>
            <person name="Smith C."/>
            <person name="Sougnez C."/>
            <person name="Spencer B."/>
            <person name="Stalker J."/>
            <person name="Stange-thomann N."/>
            <person name="Stavropoulos S."/>
            <person name="Stetson K."/>
            <person name="Stone C."/>
            <person name="Stone S."/>
            <person name="Stubbs M."/>
            <person name="Talamas J."/>
            <person name="Tchuinga P."/>
            <person name="Tenzing P."/>
            <person name="Tesfaye S."/>
            <person name="Theodore J."/>
            <person name="Thoulutsang Y."/>
            <person name="Topham K."/>
            <person name="Towey S."/>
            <person name="Tsamla T."/>
            <person name="Tsomo N."/>
            <person name="Vallee D."/>
            <person name="Vassiliev H."/>
            <person name="Venkataraman V."/>
            <person name="Vinson J."/>
            <person name="Vo A."/>
            <person name="Wade C."/>
            <person name="Wang S."/>
            <person name="Wangchuk T."/>
            <person name="Wangdi T."/>
            <person name="Whittaker C."/>
            <person name="Wilkinson J."/>
            <person name="Wu Y."/>
            <person name="Wyman D."/>
            <person name="Yadav S."/>
            <person name="Yang S."/>
            <person name="Yang X."/>
            <person name="Yeager S."/>
            <person name="Yee E."/>
            <person name="Young G."/>
            <person name="Zainoun J."/>
            <person name="Zembeck L."/>
            <person name="Zimmer A."/>
            <person name="Zody M."/>
            <person name="Lander E."/>
        </authorList>
    </citation>
    <scope>NUCLEOTIDE SEQUENCE [LARGE SCALE GENOMIC DNA]</scope>
</reference>
<dbReference type="InterPro" id="IPR031756">
    <property type="entry name" value="BGBP_N"/>
</dbReference>
<dbReference type="InterPro" id="IPR050546">
    <property type="entry name" value="Glycosyl_Hydrlase_16"/>
</dbReference>
<dbReference type="eggNOG" id="ENOG502QRX5">
    <property type="taxonomic scope" value="Eukaryota"/>
</dbReference>
<dbReference type="PANTHER" id="PTHR10963">
    <property type="entry name" value="GLYCOSYL HYDROLASE-RELATED"/>
    <property type="match status" value="1"/>
</dbReference>
<dbReference type="InterPro" id="IPR000757">
    <property type="entry name" value="Beta-glucanase-like"/>
</dbReference>
<dbReference type="Gene3D" id="2.60.40.2140">
    <property type="entry name" value="Beta-1,3-glucan-recognition protein, N-terminal domain"/>
    <property type="match status" value="1"/>
</dbReference>
<dbReference type="SUPFAM" id="SSF49899">
    <property type="entry name" value="Concanavalin A-like lectins/glucanases"/>
    <property type="match status" value="1"/>
</dbReference>
<evidence type="ECO:0000259" key="7">
    <source>
        <dbReference type="PROSITE" id="PS51762"/>
    </source>
</evidence>
<dbReference type="Proteomes" id="UP000007875">
    <property type="component" value="Unassembled WGS sequence"/>
</dbReference>
<organism evidence="9 10">
    <name type="scientific">Ciona savignyi</name>
    <name type="common">Pacific transparent sea squirt</name>
    <dbReference type="NCBI Taxonomy" id="51511"/>
    <lineage>
        <taxon>Eukaryota</taxon>
        <taxon>Metazoa</taxon>
        <taxon>Chordata</taxon>
        <taxon>Tunicata</taxon>
        <taxon>Ascidiacea</taxon>
        <taxon>Phlebobranchia</taxon>
        <taxon>Cionidae</taxon>
        <taxon>Ciona</taxon>
    </lineage>
</organism>
<dbReference type="PANTHER" id="PTHR10963:SF55">
    <property type="entry name" value="GLYCOSIDE HYDROLASE FAMILY 16 PROTEIN"/>
    <property type="match status" value="1"/>
</dbReference>